<feature type="compositionally biased region" description="Basic and acidic residues" evidence="3">
    <location>
        <begin position="495"/>
        <end position="509"/>
    </location>
</feature>
<proteinExistence type="predicted"/>
<dbReference type="EMBL" id="JAAVTX010000016">
    <property type="protein sequence ID" value="NKE48777.1"/>
    <property type="molecule type" value="Genomic_DNA"/>
</dbReference>
<sequence length="2177" mass="213169">MSITTIDGTQDADTLTGTEDPEEIKGFGGDDTLVGNGGDDLLIGGDGADNLQGNDGADTLQGDAGNDELYGGEGDDTLVGGAGADLLDGEGGADAVDYSGSGAAVNVDLDSANGSGGDAEGDSYSGIETVFGSNHDDTIYGNSGDQLLSGGDGNDQLNGADGADTIEGGAGADTLTGGDGNDMLDGGAGIDLASYYEHSGSVTVNLNTGTSSLNDTLVGVEGAHGGEYADTLIGSADDNLLIGGGANDSLEGGAGSDTLVGGEGSDRLDGGEGLDTVSYAGSSAGVNVSLTPSGSQSGGDAAGDTILGVENVIGSGHADTLSGSDEANVLTGGDGNDALTGAAGADTLYGGAGDDSVNGGSDADTLYGGDGNDQLAGEAGDDVLVSDAGDDSLSGGLGADTLIGGDGFDVAFYLNASSGVSVSLLSNVGSIGDAEGDTLSGIEGLNGSSHADTLTGSEGNNLLAGSSGDDVLSGGGGGDTLQGGGGNDTLAGGDGNDRMDGGDERDTVDYSDHGAAVLVNLTSGTSSLNDTLIGIEDALGSDHGDTLIGESGNNRLDGGAGDDLLEGGAGNDDLRGDAGEDTLDGGAGADTLTGGEGNDVYQGVEAGDVVTELAGGGRDEVQTAQASYTLAEQLEDLTGTAISGQTLIGNVADNVITGGSGDDIIEGRGGADTLDGGAGNDTIQASDGIVVIGGDGIDLLSLNGALPTTVTALDGGGFTVVVAGADGTQTINGVEKISDAGGTGLLLVGNGGFTSLQDALDAARPGDTIRLFEDSSPDLYRGQFTVRTGGITIEAAEGHDITLEAPDTADQVQTGTTINGWLKFAILELSVTDPTQGAVTVRGITIDGRGQGAVSSDDPMVGIAVSDTSAVIDNVTITGIREPLEINGDLSGNSTHYGILAEGSSTLETAATLEVRNSTISDFQKTGIIAWGPKLDVLIEDNTITASGELGKSNQNGMQIGSAANNGRDGTTGIVRNNTINDIAPGSPGFSATGILVRQSGALEVSGNTISGPANLSAPIETMGSVGVGLYEAGTAVTVSDNTFNQTTIGVFIEAPWGPLGEYDAAHILSGNHYENAYIAVYDSQDNNSNDQDGLAENALTITVNSSATVTNGRGFLEYSLFGGNDSFVDTGAAATVLDAGDGGDTITAGSGADSLDGGSGDDTLNGGAGDDTLIGGDGGNLLQGGEGFDLVDYSEDTDGVRVNLTESRGSHVGGDDTLESIEAVIGSDYSDQMIGDAQDNLLDGGAGSDFFVASLGADTLIGGCGTDWVVYLSEDLADGVVVSLDPTQQSGMSSTGQVLIDIEGVIGTQADDWIIGDVSGMGGYVDNILLGLDGDDILDGGFGNDVLAGGDGNDLLLGGEGFDTALYFARETAIEVRLDLGYIKHGSSTDEVVSIEHVVGSAYDDLMIGDAEDNVFEGGDGNDTLQGGAGADLLLGGEGSDTASYANAKSGVTASLGSVVITGFGIMDAPASPNTGEAFGDAYDSIETLEGSAFADALYGDAEENVLRGLAGSDALYGGEGNDTLEGGVGMDAMHGGDGFDIASYENAAAGVYASLASFRNTTGFGPSDEAGRDSYNSIEGLRGSAHADLLLGSEGDNLLTGGAGNDTLAGSAGDDTIEGGAGNDVVAGESGIDTASYASSDAAVTIDLGTNSASGGHAEGDILSNIENVTGSAHDDSLTGDAGANLLMGGAGNDTLVGGAGADTLDGGEGYDTADYATSTEGVKVDMLDGSQSTGDAAEDIFVSIENLVGGSGNDTLLGDGAANILDGGDGDDFISGRGHGADTLSGGETLIGGAGNDTVSYEWATSGVTISLGAGTTTGFGFSDSTTDFENAIGGSGSDLLLGTSGANSLTGGAGNDTFYGYAGADTLLGGEGNDLIQGWGDNDVLNGEAGADTISGDSGDDLLDGGDGNDTLEGGDGNDTLLGGEGNNDLAGGGGLDVVDYSAAVASSVVFGTLSQELSRYDAEVCRMGEDTLSGIETLIATAGSEDHVDGSGETDRRVEVDLGLGTLALIGTETTSMTVTGFEHAEGGALNDLLVGSAGTNILSGGAGADTLRGLDGDDSLNGGNGNDLLVGGAGNDTLEGGSGLDTADYSASLAAISINFATSTHTGGDAEGDVLNSVEGVIGSALDDVLAGGVGVEMLSGGAGNDTLAGGGGADTLQGGAGNDVFLIDAA</sequence>
<feature type="compositionally biased region" description="Low complexity" evidence="3">
    <location>
        <begin position="462"/>
        <end position="472"/>
    </location>
</feature>
<dbReference type="Gene3D" id="2.160.20.10">
    <property type="entry name" value="Single-stranded right-handed beta-helix, Pectin lyase-like"/>
    <property type="match status" value="1"/>
</dbReference>
<dbReference type="PRINTS" id="PR00313">
    <property type="entry name" value="CABNDNGRPT"/>
</dbReference>
<dbReference type="PROSITE" id="PS00330">
    <property type="entry name" value="HEMOLYSIN_CALCIUM"/>
    <property type="match status" value="25"/>
</dbReference>
<dbReference type="PANTHER" id="PTHR38340:SF1">
    <property type="entry name" value="S-LAYER PROTEIN"/>
    <property type="match status" value="1"/>
</dbReference>
<accession>A0ABX1F8U9</accession>
<dbReference type="InterPro" id="IPR001343">
    <property type="entry name" value="Hemolysn_Ca-bd"/>
</dbReference>
<dbReference type="InterPro" id="IPR011049">
    <property type="entry name" value="Serralysin-like_metalloprot_C"/>
</dbReference>
<dbReference type="SUPFAM" id="SSF51120">
    <property type="entry name" value="beta-Roll"/>
    <property type="match status" value="17"/>
</dbReference>
<comment type="subcellular location">
    <subcellularLocation>
        <location evidence="1">Secreted</location>
    </subcellularLocation>
</comment>
<feature type="compositionally biased region" description="Low complexity" evidence="3">
    <location>
        <begin position="39"/>
        <end position="51"/>
    </location>
</feature>
<feature type="region of interest" description="Disordered" evidence="3">
    <location>
        <begin position="1149"/>
        <end position="1171"/>
    </location>
</feature>
<keyword evidence="5" id="KW-1185">Reference proteome</keyword>
<name>A0ABX1F8U9_9PROT</name>
<reference evidence="4 5" key="1">
    <citation type="submission" date="2020-03" db="EMBL/GenBank/DDBJ databases">
        <title>Roseomonas selenitidurans sp. nov. isolated from soil.</title>
        <authorList>
            <person name="Liu H."/>
        </authorList>
    </citation>
    <scope>NUCLEOTIDE SEQUENCE [LARGE SCALE GENOMIC DNA]</scope>
    <source>
        <strain evidence="4 5">JCM 15073</strain>
    </source>
</reference>
<protein>
    <submittedName>
        <fullName evidence="4">Uncharacterized protein</fullName>
    </submittedName>
</protein>
<feature type="region of interest" description="Disordered" evidence="3">
    <location>
        <begin position="450"/>
        <end position="509"/>
    </location>
</feature>
<feature type="region of interest" description="Disordered" evidence="3">
    <location>
        <begin position="549"/>
        <end position="597"/>
    </location>
</feature>
<evidence type="ECO:0000256" key="2">
    <source>
        <dbReference type="ARBA" id="ARBA00022525"/>
    </source>
</evidence>
<organism evidence="4 5">
    <name type="scientific">Falsiroseomonas frigidaquae</name>
    <dbReference type="NCBI Taxonomy" id="487318"/>
    <lineage>
        <taxon>Bacteria</taxon>
        <taxon>Pseudomonadati</taxon>
        <taxon>Pseudomonadota</taxon>
        <taxon>Alphaproteobacteria</taxon>
        <taxon>Acetobacterales</taxon>
        <taxon>Roseomonadaceae</taxon>
        <taxon>Falsiroseomonas</taxon>
    </lineage>
</organism>
<dbReference type="InterPro" id="IPR018511">
    <property type="entry name" value="Hemolysin-typ_Ca-bd_CS"/>
</dbReference>
<feature type="compositionally biased region" description="Low complexity" evidence="3">
    <location>
        <begin position="1149"/>
        <end position="1166"/>
    </location>
</feature>
<gene>
    <name evidence="4" type="ORF">HB662_28690</name>
</gene>
<dbReference type="SUPFAM" id="SSF51126">
    <property type="entry name" value="Pectin lyase-like"/>
    <property type="match status" value="1"/>
</dbReference>
<feature type="region of interest" description="Disordered" evidence="3">
    <location>
        <begin position="1891"/>
        <end position="1930"/>
    </location>
</feature>
<feature type="compositionally biased region" description="Polar residues" evidence="3">
    <location>
        <begin position="450"/>
        <end position="460"/>
    </location>
</feature>
<dbReference type="Proteomes" id="UP000765160">
    <property type="component" value="Unassembled WGS sequence"/>
</dbReference>
<feature type="region of interest" description="Disordered" evidence="3">
    <location>
        <begin position="1"/>
        <end position="57"/>
    </location>
</feature>
<dbReference type="Gene3D" id="2.150.10.10">
    <property type="entry name" value="Serralysin-like metalloprotease, C-terminal"/>
    <property type="match status" value="18"/>
</dbReference>
<dbReference type="InterPro" id="IPR012334">
    <property type="entry name" value="Pectin_lyas_fold"/>
</dbReference>
<evidence type="ECO:0000256" key="1">
    <source>
        <dbReference type="ARBA" id="ARBA00004613"/>
    </source>
</evidence>
<comment type="caution">
    <text evidence="4">The sequence shown here is derived from an EMBL/GenBank/DDBJ whole genome shotgun (WGS) entry which is preliminary data.</text>
</comment>
<evidence type="ECO:0000313" key="5">
    <source>
        <dbReference type="Proteomes" id="UP000765160"/>
    </source>
</evidence>
<feature type="compositionally biased region" description="Gly residues" evidence="3">
    <location>
        <begin position="473"/>
        <end position="487"/>
    </location>
</feature>
<dbReference type="SMART" id="SM00710">
    <property type="entry name" value="PbH1"/>
    <property type="match status" value="8"/>
</dbReference>
<evidence type="ECO:0000313" key="4">
    <source>
        <dbReference type="EMBL" id="NKE48777.1"/>
    </source>
</evidence>
<feature type="non-terminal residue" evidence="4">
    <location>
        <position position="2177"/>
    </location>
</feature>
<dbReference type="PANTHER" id="PTHR38340">
    <property type="entry name" value="S-LAYER PROTEIN"/>
    <property type="match status" value="1"/>
</dbReference>
<keyword evidence="2" id="KW-0964">Secreted</keyword>
<evidence type="ECO:0000256" key="3">
    <source>
        <dbReference type="SAM" id="MobiDB-lite"/>
    </source>
</evidence>
<feature type="region of interest" description="Disordered" evidence="3">
    <location>
        <begin position="252"/>
        <end position="276"/>
    </location>
</feature>
<feature type="compositionally biased region" description="Polar residues" evidence="3">
    <location>
        <begin position="1"/>
        <end position="17"/>
    </location>
</feature>
<dbReference type="InterPro" id="IPR011050">
    <property type="entry name" value="Pectin_lyase_fold/virulence"/>
</dbReference>
<dbReference type="Pfam" id="PF00353">
    <property type="entry name" value="HemolysinCabind"/>
    <property type="match status" value="23"/>
</dbReference>
<dbReference type="InterPro" id="IPR050557">
    <property type="entry name" value="RTX_toxin/Mannuronan_C5-epim"/>
</dbReference>
<dbReference type="InterPro" id="IPR006626">
    <property type="entry name" value="PbH1"/>
</dbReference>